<feature type="compositionally biased region" description="Pro residues" evidence="1">
    <location>
        <begin position="137"/>
        <end position="151"/>
    </location>
</feature>
<gene>
    <name evidence="2" type="ORF">Clacol_002826</name>
</gene>
<dbReference type="Proteomes" id="UP001050691">
    <property type="component" value="Unassembled WGS sequence"/>
</dbReference>
<evidence type="ECO:0000256" key="1">
    <source>
        <dbReference type="SAM" id="MobiDB-lite"/>
    </source>
</evidence>
<dbReference type="AlphaFoldDB" id="A0AAV5A562"/>
<protein>
    <submittedName>
        <fullName evidence="2">Uncharacterized protein</fullName>
    </submittedName>
</protein>
<sequence length="366" mass="40663">MNPTYRRPTIPTSSDLECSFRKLKKKRPILILGQVHNTQHEINVGDLRAQDSDKHASIHIHDRPDQSCSRNIPKISDQSVRLVKRDTIFIDVTNKDVIPALKFVFAILDAEQETSINLTNINSISPTSSLRLHHEGPPTPSDLPLQLPPPYVFSSSPRRSSVSSSRGHKVGLSSHPRFATKGTCPLEPQEFAHVFSQTCPRPSTSDSQSLNVSDVSDTSPSIPFPPSPSPSSTTPRVPLLQRKPRLNQVPTESGSVDVRRPFIFGNRSNITLIRSVSALDRHRDCAAYKSTTSVNTIESTRSSLLPRRPVLRSSSLSFFSTPRKFRFGALTRNGFETSSQISLKSSCNIRIPPSNSFFEGDDPFRC</sequence>
<feature type="region of interest" description="Disordered" evidence="1">
    <location>
        <begin position="128"/>
        <end position="183"/>
    </location>
</feature>
<organism evidence="2 3">
    <name type="scientific">Clathrus columnatus</name>
    <dbReference type="NCBI Taxonomy" id="1419009"/>
    <lineage>
        <taxon>Eukaryota</taxon>
        <taxon>Fungi</taxon>
        <taxon>Dikarya</taxon>
        <taxon>Basidiomycota</taxon>
        <taxon>Agaricomycotina</taxon>
        <taxon>Agaricomycetes</taxon>
        <taxon>Phallomycetidae</taxon>
        <taxon>Phallales</taxon>
        <taxon>Clathraceae</taxon>
        <taxon>Clathrus</taxon>
    </lineage>
</organism>
<feature type="compositionally biased region" description="Polar residues" evidence="1">
    <location>
        <begin position="197"/>
        <end position="215"/>
    </location>
</feature>
<reference evidence="2" key="1">
    <citation type="submission" date="2021-10" db="EMBL/GenBank/DDBJ databases">
        <title>De novo Genome Assembly of Clathrus columnatus (Basidiomycota, Fungi) Using Illumina and Nanopore Sequence Data.</title>
        <authorList>
            <person name="Ogiso-Tanaka E."/>
            <person name="Itagaki H."/>
            <person name="Hosoya T."/>
            <person name="Hosaka K."/>
        </authorList>
    </citation>
    <scope>NUCLEOTIDE SEQUENCE</scope>
    <source>
        <strain evidence="2">MO-923</strain>
    </source>
</reference>
<evidence type="ECO:0000313" key="3">
    <source>
        <dbReference type="Proteomes" id="UP001050691"/>
    </source>
</evidence>
<proteinExistence type="predicted"/>
<feature type="compositionally biased region" description="Low complexity" evidence="1">
    <location>
        <begin position="154"/>
        <end position="165"/>
    </location>
</feature>
<name>A0AAV5A562_9AGAM</name>
<feature type="region of interest" description="Disordered" evidence="1">
    <location>
        <begin position="197"/>
        <end position="252"/>
    </location>
</feature>
<keyword evidence="3" id="KW-1185">Reference proteome</keyword>
<evidence type="ECO:0000313" key="2">
    <source>
        <dbReference type="EMBL" id="GJJ08607.1"/>
    </source>
</evidence>
<accession>A0AAV5A562</accession>
<comment type="caution">
    <text evidence="2">The sequence shown here is derived from an EMBL/GenBank/DDBJ whole genome shotgun (WGS) entry which is preliminary data.</text>
</comment>
<dbReference type="EMBL" id="BPWL01000003">
    <property type="protein sequence ID" value="GJJ08607.1"/>
    <property type="molecule type" value="Genomic_DNA"/>
</dbReference>